<dbReference type="PANTHER" id="PTHR35902">
    <property type="entry name" value="S-LAYER DOMAIN-LIKE PROTEIN-RELATED"/>
    <property type="match status" value="1"/>
</dbReference>
<organism evidence="3 4">
    <name type="scientific">Acetitomaculum ruminis DSM 5522</name>
    <dbReference type="NCBI Taxonomy" id="1120918"/>
    <lineage>
        <taxon>Bacteria</taxon>
        <taxon>Bacillati</taxon>
        <taxon>Bacillota</taxon>
        <taxon>Clostridia</taxon>
        <taxon>Lachnospirales</taxon>
        <taxon>Lachnospiraceae</taxon>
        <taxon>Acetitomaculum</taxon>
    </lineage>
</organism>
<dbReference type="PANTHER" id="PTHR35902:SF3">
    <property type="entry name" value="NPCBM-ASSOCIATED, NEW3 DOMAIN OF ALPHA-GALACTOSIDASE"/>
    <property type="match status" value="1"/>
</dbReference>
<keyword evidence="1" id="KW-0472">Membrane</keyword>
<gene>
    <name evidence="3" type="ORF">SAMN05216249_11245</name>
</gene>
<sequence length="304" mass="32371">MIKNIYKALSLVLVLMLAFLCIPNMAMAEEVSANRSDVLVTSYSLSNDKIIPGKRFTLTFTIRNYSVNVPAEGVKILVVNPDGVAPVYGTISEAYVGNIAPNQSVDVAFNYDSWSSINTDTINFQVMLTTSTAQDQFILTAPVGTDAPFSVNTVTIPEEAGTDTPANIQTSFSIVGSDSVSNIEISVEGEGIETISNNIGLLAAGKSKNLTIPVEFTKAGSYEVTVYISYTDTEGATQKVALQTGTIKVTQGAVTPGKTHTSTMNETESDSEKGVSRMLVVGLSGIAIVLVIGVIVLLFYKKKK</sequence>
<dbReference type="OrthoDB" id="2053315at2"/>
<dbReference type="AlphaFoldDB" id="A0A1I0Z0M9"/>
<protein>
    <submittedName>
        <fullName evidence="3">Uncharacterized protein</fullName>
    </submittedName>
</protein>
<evidence type="ECO:0000256" key="1">
    <source>
        <dbReference type="SAM" id="Phobius"/>
    </source>
</evidence>
<keyword evidence="2" id="KW-0732">Signal</keyword>
<dbReference type="EMBL" id="FOJY01000012">
    <property type="protein sequence ID" value="SFB18972.1"/>
    <property type="molecule type" value="Genomic_DNA"/>
</dbReference>
<feature type="chain" id="PRO_5011663817" evidence="2">
    <location>
        <begin position="29"/>
        <end position="304"/>
    </location>
</feature>
<evidence type="ECO:0000313" key="3">
    <source>
        <dbReference type="EMBL" id="SFB18972.1"/>
    </source>
</evidence>
<reference evidence="3 4" key="1">
    <citation type="submission" date="2016-10" db="EMBL/GenBank/DDBJ databases">
        <authorList>
            <person name="de Groot N.N."/>
        </authorList>
    </citation>
    <scope>NUCLEOTIDE SEQUENCE [LARGE SCALE GENOMIC DNA]</scope>
    <source>
        <strain evidence="3 4">DSM 5522</strain>
    </source>
</reference>
<evidence type="ECO:0000256" key="2">
    <source>
        <dbReference type="SAM" id="SignalP"/>
    </source>
</evidence>
<evidence type="ECO:0000313" key="4">
    <source>
        <dbReference type="Proteomes" id="UP000198838"/>
    </source>
</evidence>
<dbReference type="STRING" id="1120918.SAMN05216249_11245"/>
<name>A0A1I0Z0M9_9FIRM</name>
<keyword evidence="4" id="KW-1185">Reference proteome</keyword>
<accession>A0A1I0Z0M9</accession>
<dbReference type="RefSeq" id="WP_092872878.1">
    <property type="nucleotide sequence ID" value="NZ_FOJY01000012.1"/>
</dbReference>
<proteinExistence type="predicted"/>
<feature type="signal peptide" evidence="2">
    <location>
        <begin position="1"/>
        <end position="28"/>
    </location>
</feature>
<feature type="transmembrane region" description="Helical" evidence="1">
    <location>
        <begin position="278"/>
        <end position="300"/>
    </location>
</feature>
<dbReference type="Proteomes" id="UP000198838">
    <property type="component" value="Unassembled WGS sequence"/>
</dbReference>
<keyword evidence="1" id="KW-0812">Transmembrane</keyword>
<keyword evidence="1" id="KW-1133">Transmembrane helix</keyword>